<comment type="subcellular location">
    <subcellularLocation>
        <location evidence="1">Cell membrane</location>
        <topology evidence="1">Multi-pass membrane protein</topology>
    </subcellularLocation>
</comment>
<name>A0A5M6ZFM5_9PROT</name>
<keyword evidence="7" id="KW-0625">Polysaccharide transport</keyword>
<keyword evidence="6 9" id="KW-1133">Transmembrane helix</keyword>
<dbReference type="InterPro" id="IPR013525">
    <property type="entry name" value="ABC2_TM"/>
</dbReference>
<organism evidence="11 12">
    <name type="scientific">Alkalicaulis satelles</name>
    <dbReference type="NCBI Taxonomy" id="2609175"/>
    <lineage>
        <taxon>Bacteria</taxon>
        <taxon>Pseudomonadati</taxon>
        <taxon>Pseudomonadota</taxon>
        <taxon>Alphaproteobacteria</taxon>
        <taxon>Maricaulales</taxon>
        <taxon>Maricaulaceae</taxon>
        <taxon>Alkalicaulis</taxon>
    </lineage>
</organism>
<feature type="transmembrane region" description="Helical" evidence="9">
    <location>
        <begin position="79"/>
        <end position="100"/>
    </location>
</feature>
<dbReference type="PANTHER" id="PTHR30413">
    <property type="entry name" value="INNER MEMBRANE TRANSPORT PERMEASE"/>
    <property type="match status" value="1"/>
</dbReference>
<dbReference type="GO" id="GO:0015920">
    <property type="term" value="P:lipopolysaccharide transport"/>
    <property type="evidence" value="ECO:0007669"/>
    <property type="project" value="TreeGrafter"/>
</dbReference>
<evidence type="ECO:0000313" key="12">
    <source>
        <dbReference type="Proteomes" id="UP000325122"/>
    </source>
</evidence>
<keyword evidence="7" id="KW-0762">Sugar transport</keyword>
<evidence type="ECO:0000256" key="1">
    <source>
        <dbReference type="ARBA" id="ARBA00004651"/>
    </source>
</evidence>
<feature type="transmembrane region" description="Helical" evidence="9">
    <location>
        <begin position="132"/>
        <end position="151"/>
    </location>
</feature>
<sequence>MTQALPTRRAAPGRELAGFFSDLAAGLRMTDLWRTFAWDEMQQRYRRSMLGVLWIVIAYAIFVGGVSIIFSGFSRQDGAFFVMHVAIGYAAFTFITGNIVDGCQVFVGARAWIHSIALPHSIHVYRSICRSIFTFALQFVVALAIMIAAGWRPTLTGLWVLPAIAVFLLNAVAIQYLMGLISARFRDITHLVTSITRLLLFVTPILWTRFDLRGVRSTIADFNPVAHYVEIFRAPLMNLDPRPLSWAVVLVLTGLIWLGAIIAAARMRRRLAYWL</sequence>
<proteinExistence type="inferred from homology"/>
<feature type="domain" description="ABC-2 type transporter transmembrane" evidence="10">
    <location>
        <begin position="33"/>
        <end position="234"/>
    </location>
</feature>
<dbReference type="AlphaFoldDB" id="A0A5M6ZFM5"/>
<evidence type="ECO:0000259" key="10">
    <source>
        <dbReference type="Pfam" id="PF01061"/>
    </source>
</evidence>
<dbReference type="Proteomes" id="UP000325122">
    <property type="component" value="Unassembled WGS sequence"/>
</dbReference>
<reference evidence="11 12" key="1">
    <citation type="submission" date="2019-09" db="EMBL/GenBank/DDBJ databases">
        <authorList>
            <person name="Kevbrin V."/>
            <person name="Grouzdev D.S."/>
        </authorList>
    </citation>
    <scope>NUCLEOTIDE SEQUENCE [LARGE SCALE GENOMIC DNA]</scope>
    <source>
        <strain evidence="11 12">G-192</strain>
    </source>
</reference>
<feature type="transmembrane region" description="Helical" evidence="9">
    <location>
        <begin position="244"/>
        <end position="265"/>
    </location>
</feature>
<gene>
    <name evidence="11" type="ORF">F1654_06995</name>
</gene>
<dbReference type="GO" id="GO:0005886">
    <property type="term" value="C:plasma membrane"/>
    <property type="evidence" value="ECO:0007669"/>
    <property type="project" value="UniProtKB-SubCell"/>
</dbReference>
<dbReference type="PANTHER" id="PTHR30413:SF10">
    <property type="entry name" value="CAPSULE POLYSACCHARIDE EXPORT INNER-MEMBRANE PROTEIN CTRC"/>
    <property type="match status" value="1"/>
</dbReference>
<keyword evidence="4" id="KW-1003">Cell membrane</keyword>
<comment type="similarity">
    <text evidence="2">Belongs to the ABC-2 integral membrane protein family.</text>
</comment>
<evidence type="ECO:0000256" key="3">
    <source>
        <dbReference type="ARBA" id="ARBA00022448"/>
    </source>
</evidence>
<evidence type="ECO:0000256" key="5">
    <source>
        <dbReference type="ARBA" id="ARBA00022692"/>
    </source>
</evidence>
<evidence type="ECO:0000256" key="6">
    <source>
        <dbReference type="ARBA" id="ARBA00022989"/>
    </source>
</evidence>
<dbReference type="EMBL" id="VWOJ01000002">
    <property type="protein sequence ID" value="KAA5803546.1"/>
    <property type="molecule type" value="Genomic_DNA"/>
</dbReference>
<dbReference type="RefSeq" id="WP_150022814.1">
    <property type="nucleotide sequence ID" value="NZ_VWOJ01000002.1"/>
</dbReference>
<keyword evidence="5 9" id="KW-0812">Transmembrane</keyword>
<protein>
    <recommendedName>
        <fullName evidence="10">ABC-2 type transporter transmembrane domain-containing protein</fullName>
    </recommendedName>
</protein>
<keyword evidence="8 9" id="KW-0472">Membrane</keyword>
<dbReference type="Pfam" id="PF01061">
    <property type="entry name" value="ABC2_membrane"/>
    <property type="match status" value="1"/>
</dbReference>
<evidence type="ECO:0000256" key="9">
    <source>
        <dbReference type="SAM" id="Phobius"/>
    </source>
</evidence>
<evidence type="ECO:0000256" key="7">
    <source>
        <dbReference type="ARBA" id="ARBA00023047"/>
    </source>
</evidence>
<keyword evidence="12" id="KW-1185">Reference proteome</keyword>
<evidence type="ECO:0000256" key="4">
    <source>
        <dbReference type="ARBA" id="ARBA00022475"/>
    </source>
</evidence>
<feature type="transmembrane region" description="Helical" evidence="9">
    <location>
        <begin position="188"/>
        <end position="207"/>
    </location>
</feature>
<keyword evidence="3" id="KW-0813">Transport</keyword>
<evidence type="ECO:0000256" key="8">
    <source>
        <dbReference type="ARBA" id="ARBA00023136"/>
    </source>
</evidence>
<comment type="caution">
    <text evidence="11">The sequence shown here is derived from an EMBL/GenBank/DDBJ whole genome shotgun (WGS) entry which is preliminary data.</text>
</comment>
<dbReference type="GO" id="GO:0015774">
    <property type="term" value="P:polysaccharide transport"/>
    <property type="evidence" value="ECO:0007669"/>
    <property type="project" value="UniProtKB-KW"/>
</dbReference>
<accession>A0A5M6ZFM5</accession>
<evidence type="ECO:0000313" key="11">
    <source>
        <dbReference type="EMBL" id="KAA5803546.1"/>
    </source>
</evidence>
<evidence type="ECO:0000256" key="2">
    <source>
        <dbReference type="ARBA" id="ARBA00007783"/>
    </source>
</evidence>
<feature type="transmembrane region" description="Helical" evidence="9">
    <location>
        <begin position="51"/>
        <end position="73"/>
    </location>
</feature>
<dbReference type="GO" id="GO:0140359">
    <property type="term" value="F:ABC-type transporter activity"/>
    <property type="evidence" value="ECO:0007669"/>
    <property type="project" value="InterPro"/>
</dbReference>
<feature type="transmembrane region" description="Helical" evidence="9">
    <location>
        <begin position="157"/>
        <end position="181"/>
    </location>
</feature>